<accession>A0ABS6E796</accession>
<protein>
    <recommendedName>
        <fullName evidence="4">Bacterial toxin 44 domain-containing protein</fullName>
    </recommendedName>
</protein>
<reference evidence="2 3" key="1">
    <citation type="submission" date="2021-06" db="EMBL/GenBank/DDBJ databases">
        <authorList>
            <person name="Sun Q."/>
            <person name="Li D."/>
        </authorList>
    </citation>
    <scope>NUCLEOTIDE SEQUENCE [LARGE SCALE GENOMIC DNA]</scope>
    <source>
        <strain evidence="2 3">MSJ-40</strain>
    </source>
</reference>
<name>A0ABS6E796_9FIRM</name>
<feature type="chain" id="PRO_5045875807" description="Bacterial toxin 44 domain-containing protein" evidence="1">
    <location>
        <begin position="25"/>
        <end position="306"/>
    </location>
</feature>
<evidence type="ECO:0000313" key="3">
    <source>
        <dbReference type="Proteomes" id="UP000749471"/>
    </source>
</evidence>
<organism evidence="2 3">
    <name type="scientific">Tissierella simiarum</name>
    <dbReference type="NCBI Taxonomy" id="2841534"/>
    <lineage>
        <taxon>Bacteria</taxon>
        <taxon>Bacillati</taxon>
        <taxon>Bacillota</taxon>
        <taxon>Tissierellia</taxon>
        <taxon>Tissierellales</taxon>
        <taxon>Tissierellaceae</taxon>
        <taxon>Tissierella</taxon>
    </lineage>
</organism>
<feature type="signal peptide" evidence="1">
    <location>
        <begin position="1"/>
        <end position="24"/>
    </location>
</feature>
<dbReference type="Proteomes" id="UP000749471">
    <property type="component" value="Unassembled WGS sequence"/>
</dbReference>
<sequence>MKFKKIFSMILVFMMVSMNFNVFASEMSLNPNIEIIESIENDGIVIKEITKIGDTYYYYEDNDNFTLSISENVNGYAEINMKDKLEPNLINSTIINDRTEDFNIENFDVLRTDVLNNKIKLDKQLSVDFNENITQPIELSTDSSIASKITADLESYYGKEYSSKYLRSLVYRGYTGKLYESMHFEMYKHYSWDVYAGMSVSAIAALVSWPTTVINTVFTIVSLGTGGYGVIKDVTANEYVSKVHYNKIVEVRNIYPYRAGKTINRRSYVGDRSAASQYKSERADYDFNDNEALLRKGIDNYIQFHQ</sequence>
<keyword evidence="1" id="KW-0732">Signal</keyword>
<dbReference type="RefSeq" id="WP_216520172.1">
    <property type="nucleotide sequence ID" value="NZ_JAHLPM010000010.1"/>
</dbReference>
<evidence type="ECO:0000313" key="2">
    <source>
        <dbReference type="EMBL" id="MBU5438794.1"/>
    </source>
</evidence>
<evidence type="ECO:0008006" key="4">
    <source>
        <dbReference type="Google" id="ProtNLM"/>
    </source>
</evidence>
<dbReference type="EMBL" id="JAHLPM010000010">
    <property type="protein sequence ID" value="MBU5438794.1"/>
    <property type="molecule type" value="Genomic_DNA"/>
</dbReference>
<keyword evidence="3" id="KW-1185">Reference proteome</keyword>
<comment type="caution">
    <text evidence="2">The sequence shown here is derived from an EMBL/GenBank/DDBJ whole genome shotgun (WGS) entry which is preliminary data.</text>
</comment>
<evidence type="ECO:0000256" key="1">
    <source>
        <dbReference type="SAM" id="SignalP"/>
    </source>
</evidence>
<proteinExistence type="predicted"/>
<gene>
    <name evidence="2" type="ORF">KQI42_12270</name>
</gene>